<sequence>MNDSFLFTVLLYKQSELSALLKAVARPKIHPSRCRIESTPSSSVITKSANIKGDTNHSCPAVATTCNSIGTRFSLSDLGPNGATLVDEDSLPQVVLTTTIPPSVEDNAPLTAEAMLNSMQRGLSSIDSGKRVDLHCDLITPLLLEQIFIFRY</sequence>
<protein>
    <submittedName>
        <fullName evidence="1">Uncharacterized protein</fullName>
    </submittedName>
</protein>
<dbReference type="EMBL" id="CAAALY010028590">
    <property type="protein sequence ID" value="VEL16476.1"/>
    <property type="molecule type" value="Genomic_DNA"/>
</dbReference>
<evidence type="ECO:0000313" key="1">
    <source>
        <dbReference type="EMBL" id="VEL16476.1"/>
    </source>
</evidence>
<dbReference type="Proteomes" id="UP000784294">
    <property type="component" value="Unassembled WGS sequence"/>
</dbReference>
<dbReference type="AlphaFoldDB" id="A0A3S5A6T1"/>
<comment type="caution">
    <text evidence="1">The sequence shown here is derived from an EMBL/GenBank/DDBJ whole genome shotgun (WGS) entry which is preliminary data.</text>
</comment>
<gene>
    <name evidence="1" type="ORF">PXEA_LOCUS9916</name>
</gene>
<organism evidence="1 2">
    <name type="scientific">Protopolystoma xenopodis</name>
    <dbReference type="NCBI Taxonomy" id="117903"/>
    <lineage>
        <taxon>Eukaryota</taxon>
        <taxon>Metazoa</taxon>
        <taxon>Spiralia</taxon>
        <taxon>Lophotrochozoa</taxon>
        <taxon>Platyhelminthes</taxon>
        <taxon>Monogenea</taxon>
        <taxon>Polyopisthocotylea</taxon>
        <taxon>Polystomatidea</taxon>
        <taxon>Polystomatidae</taxon>
        <taxon>Protopolystoma</taxon>
    </lineage>
</organism>
<name>A0A3S5A6T1_9PLAT</name>
<accession>A0A3S5A6T1</accession>
<proteinExistence type="predicted"/>
<keyword evidence="2" id="KW-1185">Reference proteome</keyword>
<evidence type="ECO:0000313" key="2">
    <source>
        <dbReference type="Proteomes" id="UP000784294"/>
    </source>
</evidence>
<reference evidence="1" key="1">
    <citation type="submission" date="2018-11" db="EMBL/GenBank/DDBJ databases">
        <authorList>
            <consortium name="Pathogen Informatics"/>
        </authorList>
    </citation>
    <scope>NUCLEOTIDE SEQUENCE</scope>
</reference>